<feature type="region of interest" description="Disordered" evidence="1">
    <location>
        <begin position="145"/>
        <end position="174"/>
    </location>
</feature>
<name>A0ABS5TTI3_9ACTN</name>
<evidence type="ECO:0000256" key="1">
    <source>
        <dbReference type="SAM" id="MobiDB-lite"/>
    </source>
</evidence>
<dbReference type="PANTHER" id="PTHR39515">
    <property type="entry name" value="CONSERVED PROTEIN"/>
    <property type="match status" value="1"/>
</dbReference>
<dbReference type="InterPro" id="IPR052526">
    <property type="entry name" value="HTH-type_Bedaq_tolerance"/>
</dbReference>
<proteinExistence type="predicted"/>
<dbReference type="InterPro" id="IPR000835">
    <property type="entry name" value="HTH_MarR-typ"/>
</dbReference>
<dbReference type="Proteomes" id="UP001197247">
    <property type="component" value="Unassembled WGS sequence"/>
</dbReference>
<dbReference type="EMBL" id="JAHBAY010000023">
    <property type="protein sequence ID" value="MBT0774054.1"/>
    <property type="molecule type" value="Genomic_DNA"/>
</dbReference>
<dbReference type="Gene3D" id="1.10.10.10">
    <property type="entry name" value="Winged helix-like DNA-binding domain superfamily/Winged helix DNA-binding domain"/>
    <property type="match status" value="1"/>
</dbReference>
<dbReference type="RefSeq" id="WP_214160593.1">
    <property type="nucleotide sequence ID" value="NZ_JAHBAY010000023.1"/>
</dbReference>
<sequence length="174" mass="18674">MAVTAEAVSDLFRQLQSLGRSMKSLSGRHPLSLSTMMLLSQVESLGEVRCSGLAELLGVDNSVVSRQLSVLEAAGLTARRPDPQDGRAWLAHVTEAGTERLAEMRSARVAQVTQALSGWTDEEAQQLCAQLVRLDEALQQAIHENDPASHRGDPTAHRAAPATGETSSTRKVHA</sequence>
<dbReference type="SMART" id="SM00347">
    <property type="entry name" value="HTH_MARR"/>
    <property type="match status" value="1"/>
</dbReference>
<feature type="compositionally biased region" description="Polar residues" evidence="1">
    <location>
        <begin position="164"/>
        <end position="174"/>
    </location>
</feature>
<organism evidence="3 4">
    <name type="scientific">Kineosporia corallincola</name>
    <dbReference type="NCBI Taxonomy" id="2835133"/>
    <lineage>
        <taxon>Bacteria</taxon>
        <taxon>Bacillati</taxon>
        <taxon>Actinomycetota</taxon>
        <taxon>Actinomycetes</taxon>
        <taxon>Kineosporiales</taxon>
        <taxon>Kineosporiaceae</taxon>
        <taxon>Kineosporia</taxon>
    </lineage>
</organism>
<evidence type="ECO:0000313" key="3">
    <source>
        <dbReference type="EMBL" id="MBT0774054.1"/>
    </source>
</evidence>
<comment type="caution">
    <text evidence="3">The sequence shown here is derived from an EMBL/GenBank/DDBJ whole genome shotgun (WGS) entry which is preliminary data.</text>
</comment>
<keyword evidence="4" id="KW-1185">Reference proteome</keyword>
<reference evidence="3 4" key="1">
    <citation type="submission" date="2021-05" db="EMBL/GenBank/DDBJ databases">
        <title>Kineosporia and Streptomyces sp. nov. two new marine actinobacteria isolated from Coral.</title>
        <authorList>
            <person name="Buangrab K."/>
            <person name="Sutthacheep M."/>
            <person name="Yeemin T."/>
            <person name="Harunari E."/>
            <person name="Igarashi Y."/>
            <person name="Kanchanasin P."/>
            <person name="Tanasupawat S."/>
            <person name="Phongsopitanun W."/>
        </authorList>
    </citation>
    <scope>NUCLEOTIDE SEQUENCE [LARGE SCALE GENOMIC DNA]</scope>
    <source>
        <strain evidence="3 4">J2-2</strain>
    </source>
</reference>
<evidence type="ECO:0000259" key="2">
    <source>
        <dbReference type="PROSITE" id="PS50995"/>
    </source>
</evidence>
<feature type="compositionally biased region" description="Basic and acidic residues" evidence="1">
    <location>
        <begin position="145"/>
        <end position="156"/>
    </location>
</feature>
<dbReference type="PRINTS" id="PR00598">
    <property type="entry name" value="HTHMARR"/>
</dbReference>
<dbReference type="PANTHER" id="PTHR39515:SF2">
    <property type="entry name" value="HTH-TYPE TRANSCRIPTIONAL REGULATOR RV0880"/>
    <property type="match status" value="1"/>
</dbReference>
<dbReference type="Pfam" id="PF01047">
    <property type="entry name" value="MarR"/>
    <property type="match status" value="1"/>
</dbReference>
<dbReference type="SUPFAM" id="SSF46785">
    <property type="entry name" value="Winged helix' DNA-binding domain"/>
    <property type="match status" value="1"/>
</dbReference>
<dbReference type="InterPro" id="IPR036388">
    <property type="entry name" value="WH-like_DNA-bd_sf"/>
</dbReference>
<evidence type="ECO:0000313" key="4">
    <source>
        <dbReference type="Proteomes" id="UP001197247"/>
    </source>
</evidence>
<dbReference type="InterPro" id="IPR036390">
    <property type="entry name" value="WH_DNA-bd_sf"/>
</dbReference>
<dbReference type="PROSITE" id="PS50995">
    <property type="entry name" value="HTH_MARR_2"/>
    <property type="match status" value="1"/>
</dbReference>
<feature type="domain" description="HTH marR-type" evidence="2">
    <location>
        <begin position="8"/>
        <end position="136"/>
    </location>
</feature>
<accession>A0ABS5TTI3</accession>
<gene>
    <name evidence="3" type="ORF">KIH74_34230</name>
</gene>
<protein>
    <submittedName>
        <fullName evidence="3">MarR family transcriptional regulator</fullName>
    </submittedName>
</protein>